<keyword evidence="3" id="KW-0067">ATP-binding</keyword>
<dbReference type="Gene3D" id="3.40.630.30">
    <property type="match status" value="1"/>
</dbReference>
<dbReference type="AlphaFoldDB" id="W0DU52"/>
<keyword evidence="1" id="KW-0808">Transferase</keyword>
<evidence type="ECO:0000256" key="3">
    <source>
        <dbReference type="ARBA" id="ARBA00022840"/>
    </source>
</evidence>
<evidence type="ECO:0000256" key="2">
    <source>
        <dbReference type="ARBA" id="ARBA00022741"/>
    </source>
</evidence>
<dbReference type="PANTHER" id="PTHR10925:SF5">
    <property type="entry name" value="RNA CYTIDINE ACETYLTRANSFERASE"/>
    <property type="match status" value="1"/>
</dbReference>
<dbReference type="STRING" id="717772.THIAE_00395"/>
<dbReference type="GO" id="GO:0051391">
    <property type="term" value="P:tRNA acetylation"/>
    <property type="evidence" value="ECO:0007669"/>
    <property type="project" value="TreeGrafter"/>
</dbReference>
<reference evidence="7 8" key="1">
    <citation type="submission" date="2013-12" db="EMBL/GenBank/DDBJ databases">
        <authorList>
            <consortium name="DOE Joint Genome Institute"/>
            <person name="Kappler U."/>
            <person name="Huntemann M."/>
            <person name="Han J."/>
            <person name="Chen A."/>
            <person name="Kyrpides N."/>
            <person name="Mavromatis K."/>
            <person name="Markowitz V."/>
            <person name="Palaniappan K."/>
            <person name="Ivanova N."/>
            <person name="Schaumberg A."/>
            <person name="Pati A."/>
            <person name="Liolios K."/>
            <person name="Nordberg H.P."/>
            <person name="Cantor M.N."/>
            <person name="Hua S.X."/>
            <person name="Woyke T."/>
        </authorList>
    </citation>
    <scope>NUCLEOTIDE SEQUENCE [LARGE SCALE GENOMIC DNA]</scope>
    <source>
        <strain evidence="8">AL2</strain>
    </source>
</reference>
<dbReference type="Pfam" id="PF08351">
    <property type="entry name" value="TmcA_N"/>
    <property type="match status" value="1"/>
</dbReference>
<dbReference type="KEGG" id="tao:THIAE_00395"/>
<evidence type="ECO:0000256" key="4">
    <source>
        <dbReference type="ARBA" id="ARBA00023315"/>
    </source>
</evidence>
<dbReference type="InParanoid" id="W0DU52"/>
<dbReference type="FunCoup" id="W0DU52">
    <property type="interactions" value="14"/>
</dbReference>
<dbReference type="HOGENOM" id="CLU_371279_0_0_6"/>
<dbReference type="Gene3D" id="3.40.50.11040">
    <property type="match status" value="1"/>
</dbReference>
<feature type="domain" description="TmcA/NAT10 N-terminal" evidence="6">
    <location>
        <begin position="24"/>
        <end position="141"/>
    </location>
</feature>
<gene>
    <name evidence="7" type="ORF">THIAE_00395</name>
</gene>
<dbReference type="SUPFAM" id="SSF52540">
    <property type="entry name" value="P-loop containing nucleoside triphosphate hydrolases"/>
    <property type="match status" value="1"/>
</dbReference>
<dbReference type="GO" id="GO:0051392">
    <property type="term" value="F:tRNA cytidine N4-acetyltransferase activity"/>
    <property type="evidence" value="ECO:0007669"/>
    <property type="project" value="TreeGrafter"/>
</dbReference>
<evidence type="ECO:0008006" key="9">
    <source>
        <dbReference type="Google" id="ProtNLM"/>
    </source>
</evidence>
<dbReference type="InterPro" id="IPR016181">
    <property type="entry name" value="Acyl_CoA_acyltransferase"/>
</dbReference>
<dbReference type="InterPro" id="IPR032672">
    <property type="entry name" value="TmcA/NAT10/Kre33"/>
</dbReference>
<protein>
    <recommendedName>
        <fullName evidence="9">tRNA(Met) cytidine acetyltransferase TmcA</fullName>
    </recommendedName>
</protein>
<dbReference type="GO" id="GO:1904812">
    <property type="term" value="P:rRNA acetylation involved in maturation of SSU-rRNA"/>
    <property type="evidence" value="ECO:0007669"/>
    <property type="project" value="TreeGrafter"/>
</dbReference>
<evidence type="ECO:0000259" key="6">
    <source>
        <dbReference type="Pfam" id="PF08351"/>
    </source>
</evidence>
<sequence>MPNYSTDSNTAINENFALTQIQSYWFAQHQAYQRSSITLVGSRGWQTALLKATANNLVGWPSDICWLNHQTNRQSLRHQLGQTLTANQAGLVIDLKSGIDIESVAIATGLLPGGGVCCWLMPAEPSDLAQATHTSTHPLANLLSFPWQTEHLAPAFETWVRDLVSDPQHSLVIYEDKTLHPSPNTTQLTYPVLVPQPAQNSSLSHSHPDLTEEQAQLLKHMLDQLQHNTQVNQPAPLVLTGERGRGKSTLLGHLINRLFVHQPYKDSADKDYAIALCSARPDQHQQAWLTLTSPHQARVTRWAPDTLINEQPRLDLLIIDEAAYLPWPQLQTLIGRYPACIISSTESGYEGSGQAWQQHLRPWLNHHYPNWQGYQLAQPLRWQANDPLEHLVGLLSGHTRKINQSARPNPDCAKLDLNRLSWQCVTPQALSHTQRAQVFALLTDSHYQTRPRDWQLLCSAPNLQLALIWQGTQLTGALWAILEGPLPDWGPHRRLQGHLVTQKLRQHHQTPELYSGRYARCTRIAIANPYRHQGLGKQLVAYWQSHPTNSSIDSFTVSFGATPALWRFWSDCGFHTLHLGVQPDAASGRCNLMMMTPPKATNLAKAYQQIQDWFKAQWPALQHEYHPLSHDLVSNAEQQAWQFIWHTQPDWQSHPWQKISNSQRQHALKDYAQGLRPYEAISGLLIDWFKQQPEAKWQWPEAALWQWKAQGWDWSRTRQAWTLQPGQQPLGRKGLEGLLKTRLLRSLTD</sequence>
<dbReference type="InterPro" id="IPR013562">
    <property type="entry name" value="TmcA/NAT10_N"/>
</dbReference>
<dbReference type="Gene3D" id="3.40.50.300">
    <property type="entry name" value="P-loop containing nucleotide triphosphate hydrolases"/>
    <property type="match status" value="1"/>
</dbReference>
<evidence type="ECO:0000313" key="8">
    <source>
        <dbReference type="Proteomes" id="UP000005380"/>
    </source>
</evidence>
<evidence type="ECO:0000313" key="7">
    <source>
        <dbReference type="EMBL" id="AHF00406.1"/>
    </source>
</evidence>
<dbReference type="GO" id="GO:0002101">
    <property type="term" value="P:tRNA wobble cytosine modification"/>
    <property type="evidence" value="ECO:0007669"/>
    <property type="project" value="TreeGrafter"/>
</dbReference>
<dbReference type="OrthoDB" id="5578851at2"/>
<proteinExistence type="predicted"/>
<organism evidence="7 8">
    <name type="scientific">Thiomicrospira aerophila AL3</name>
    <dbReference type="NCBI Taxonomy" id="717772"/>
    <lineage>
        <taxon>Bacteria</taxon>
        <taxon>Pseudomonadati</taxon>
        <taxon>Pseudomonadota</taxon>
        <taxon>Gammaproteobacteria</taxon>
        <taxon>Thiotrichales</taxon>
        <taxon>Piscirickettsiaceae</taxon>
        <taxon>Thiomicrospira</taxon>
    </lineage>
</organism>
<dbReference type="SUPFAM" id="SSF55729">
    <property type="entry name" value="Acyl-CoA N-acyltransferases (Nat)"/>
    <property type="match status" value="1"/>
</dbReference>
<feature type="domain" description="TcmA/NAT10 helicase" evidence="5">
    <location>
        <begin position="238"/>
        <end position="392"/>
    </location>
</feature>
<dbReference type="InterPro" id="IPR007807">
    <property type="entry name" value="TcmA/NAT10_helicase"/>
</dbReference>
<dbReference type="PANTHER" id="PTHR10925">
    <property type="entry name" value="N-ACETYLTRANSFERASE 10"/>
    <property type="match status" value="1"/>
</dbReference>
<name>W0DU52_9GAMM</name>
<evidence type="ECO:0000259" key="5">
    <source>
        <dbReference type="Pfam" id="PF05127"/>
    </source>
</evidence>
<dbReference type="GO" id="GO:0005524">
    <property type="term" value="F:ATP binding"/>
    <property type="evidence" value="ECO:0007669"/>
    <property type="project" value="UniProtKB-KW"/>
</dbReference>
<dbReference type="Proteomes" id="UP000005380">
    <property type="component" value="Chromosome"/>
</dbReference>
<dbReference type="Pfam" id="PF05127">
    <property type="entry name" value="NAT10_TcmA_helicase"/>
    <property type="match status" value="1"/>
</dbReference>
<dbReference type="EMBL" id="CP007030">
    <property type="protein sequence ID" value="AHF00406.1"/>
    <property type="molecule type" value="Genomic_DNA"/>
</dbReference>
<keyword evidence="4" id="KW-0012">Acyltransferase</keyword>
<dbReference type="GO" id="GO:0000049">
    <property type="term" value="F:tRNA binding"/>
    <property type="evidence" value="ECO:0007669"/>
    <property type="project" value="TreeGrafter"/>
</dbReference>
<keyword evidence="8" id="KW-1185">Reference proteome</keyword>
<dbReference type="GO" id="GO:1990883">
    <property type="term" value="F:18S rRNA cytidine N-acetyltransferase activity"/>
    <property type="evidence" value="ECO:0007669"/>
    <property type="project" value="TreeGrafter"/>
</dbReference>
<keyword evidence="2" id="KW-0547">Nucleotide-binding</keyword>
<dbReference type="InterPro" id="IPR027417">
    <property type="entry name" value="P-loop_NTPase"/>
</dbReference>
<accession>W0DU52</accession>
<dbReference type="eggNOG" id="COG1444">
    <property type="taxonomic scope" value="Bacteria"/>
</dbReference>
<evidence type="ECO:0000256" key="1">
    <source>
        <dbReference type="ARBA" id="ARBA00022679"/>
    </source>
</evidence>
<dbReference type="RefSeq" id="WP_006459681.1">
    <property type="nucleotide sequence ID" value="NZ_CP007030.1"/>
</dbReference>